<name>A0A518C8E2_9BACT</name>
<proteinExistence type="predicted"/>
<dbReference type="EMBL" id="CP036289">
    <property type="protein sequence ID" value="QDU75496.1"/>
    <property type="molecule type" value="Genomic_DNA"/>
</dbReference>
<dbReference type="AlphaFoldDB" id="A0A518C8E2"/>
<dbReference type="KEGG" id="bvo:Pan97_25290"/>
<dbReference type="RefSeq" id="WP_144972918.1">
    <property type="nucleotide sequence ID" value="NZ_CP036289.1"/>
</dbReference>
<evidence type="ECO:0000313" key="1">
    <source>
        <dbReference type="EMBL" id="QDU75496.1"/>
    </source>
</evidence>
<accession>A0A518C8E2</accession>
<evidence type="ECO:0000313" key="2">
    <source>
        <dbReference type="Proteomes" id="UP000318626"/>
    </source>
</evidence>
<sequence length="98" mass="11007">MFANNEEAFRYLYDRQGILCVQVMLSAVRAYGADTGCVQVLTLLNGADNSFDKKDEKALVAAMRYVEENLSQWQESRVVNLPDGTQLTIDPALVPDEY</sequence>
<keyword evidence="2" id="KW-1185">Reference proteome</keyword>
<dbReference type="Proteomes" id="UP000318626">
    <property type="component" value="Chromosome"/>
</dbReference>
<protein>
    <submittedName>
        <fullName evidence="1">Uncharacterized protein</fullName>
    </submittedName>
</protein>
<organism evidence="1 2">
    <name type="scientific">Bremerella volcania</name>
    <dbReference type="NCBI Taxonomy" id="2527984"/>
    <lineage>
        <taxon>Bacteria</taxon>
        <taxon>Pseudomonadati</taxon>
        <taxon>Planctomycetota</taxon>
        <taxon>Planctomycetia</taxon>
        <taxon>Pirellulales</taxon>
        <taxon>Pirellulaceae</taxon>
        <taxon>Bremerella</taxon>
    </lineage>
</organism>
<gene>
    <name evidence="1" type="ORF">Pan97_25290</name>
</gene>
<reference evidence="2" key="1">
    <citation type="submission" date="2019-02" db="EMBL/GenBank/DDBJ databases">
        <title>Deep-cultivation of Planctomycetes and their phenomic and genomic characterization uncovers novel biology.</title>
        <authorList>
            <person name="Wiegand S."/>
            <person name="Jogler M."/>
            <person name="Boedeker C."/>
            <person name="Pinto D."/>
            <person name="Vollmers J."/>
            <person name="Rivas-Marin E."/>
            <person name="Kohn T."/>
            <person name="Peeters S.H."/>
            <person name="Heuer A."/>
            <person name="Rast P."/>
            <person name="Oberbeckmann S."/>
            <person name="Bunk B."/>
            <person name="Jeske O."/>
            <person name="Meyerdierks A."/>
            <person name="Storesund J.E."/>
            <person name="Kallscheuer N."/>
            <person name="Luecker S."/>
            <person name="Lage O.M."/>
            <person name="Pohl T."/>
            <person name="Merkel B.J."/>
            <person name="Hornburger P."/>
            <person name="Mueller R.-W."/>
            <person name="Bruemmer F."/>
            <person name="Labrenz M."/>
            <person name="Spormann A.M."/>
            <person name="Op den Camp H."/>
            <person name="Overmann J."/>
            <person name="Amann R."/>
            <person name="Jetten M.S.M."/>
            <person name="Mascher T."/>
            <person name="Medema M.H."/>
            <person name="Devos D.P."/>
            <person name="Kaster A.-K."/>
            <person name="Ovreas L."/>
            <person name="Rohde M."/>
            <person name="Galperin M.Y."/>
            <person name="Jogler C."/>
        </authorList>
    </citation>
    <scope>NUCLEOTIDE SEQUENCE [LARGE SCALE GENOMIC DNA]</scope>
    <source>
        <strain evidence="2">Pan97</strain>
    </source>
</reference>
<dbReference type="OrthoDB" id="284452at2"/>